<dbReference type="OrthoDB" id="9832756at2"/>
<reference evidence="1" key="2">
    <citation type="submission" date="2020-09" db="EMBL/GenBank/DDBJ databases">
        <authorList>
            <person name="Sun Q."/>
            <person name="Zhou Y."/>
        </authorList>
    </citation>
    <scope>NUCLEOTIDE SEQUENCE</scope>
    <source>
        <strain evidence="1">CGMCC 1.15758</strain>
    </source>
</reference>
<sequence length="105" mass="12246">MLKFNWRKSKENASKLRLGATVRVKCGTEDPDYKGLDISDYTGTIKQIDDENNLILIELDSVTLEKIDKNFIHKITEDGFDYQEIWLEKDEVIEVKGINEHNDEK</sequence>
<accession>A0A8J2Z772</accession>
<protein>
    <submittedName>
        <fullName evidence="1">Uncharacterized protein</fullName>
    </submittedName>
</protein>
<dbReference type="Proteomes" id="UP000636949">
    <property type="component" value="Unassembled WGS sequence"/>
</dbReference>
<dbReference type="RefSeq" id="WP_117004105.1">
    <property type="nucleotide sequence ID" value="NZ_BMJS01000080.1"/>
</dbReference>
<dbReference type="EMBL" id="BMJS01000080">
    <property type="protein sequence ID" value="GGG08793.1"/>
    <property type="molecule type" value="Genomic_DNA"/>
</dbReference>
<organism evidence="1 2">
    <name type="scientific">Cysteiniphilum litorale</name>
    <dbReference type="NCBI Taxonomy" id="2056700"/>
    <lineage>
        <taxon>Bacteria</taxon>
        <taxon>Pseudomonadati</taxon>
        <taxon>Pseudomonadota</taxon>
        <taxon>Gammaproteobacteria</taxon>
        <taxon>Thiotrichales</taxon>
        <taxon>Fastidiosibacteraceae</taxon>
        <taxon>Cysteiniphilum</taxon>
    </lineage>
</organism>
<evidence type="ECO:0000313" key="2">
    <source>
        <dbReference type="Proteomes" id="UP000636949"/>
    </source>
</evidence>
<gene>
    <name evidence="1" type="ORF">GCM10010995_27940</name>
</gene>
<reference evidence="1" key="1">
    <citation type="journal article" date="2014" name="Int. J. Syst. Evol. Microbiol.">
        <title>Complete genome sequence of Corynebacterium casei LMG S-19264T (=DSM 44701T), isolated from a smear-ripened cheese.</title>
        <authorList>
            <consortium name="US DOE Joint Genome Institute (JGI-PGF)"/>
            <person name="Walter F."/>
            <person name="Albersmeier A."/>
            <person name="Kalinowski J."/>
            <person name="Ruckert C."/>
        </authorList>
    </citation>
    <scope>NUCLEOTIDE SEQUENCE</scope>
    <source>
        <strain evidence="1">CGMCC 1.15758</strain>
    </source>
</reference>
<name>A0A8J2Z772_9GAMM</name>
<proteinExistence type="predicted"/>
<dbReference type="AlphaFoldDB" id="A0A8J2Z772"/>
<comment type="caution">
    <text evidence="1">The sequence shown here is derived from an EMBL/GenBank/DDBJ whole genome shotgun (WGS) entry which is preliminary data.</text>
</comment>
<keyword evidence="2" id="KW-1185">Reference proteome</keyword>
<evidence type="ECO:0000313" key="1">
    <source>
        <dbReference type="EMBL" id="GGG08793.1"/>
    </source>
</evidence>